<accession>A0A8T0QY17</accession>
<evidence type="ECO:0000256" key="1">
    <source>
        <dbReference type="SAM" id="MobiDB-lite"/>
    </source>
</evidence>
<organism evidence="2 3">
    <name type="scientific">Panicum virgatum</name>
    <name type="common">Blackwell switchgrass</name>
    <dbReference type="NCBI Taxonomy" id="38727"/>
    <lineage>
        <taxon>Eukaryota</taxon>
        <taxon>Viridiplantae</taxon>
        <taxon>Streptophyta</taxon>
        <taxon>Embryophyta</taxon>
        <taxon>Tracheophyta</taxon>
        <taxon>Spermatophyta</taxon>
        <taxon>Magnoliopsida</taxon>
        <taxon>Liliopsida</taxon>
        <taxon>Poales</taxon>
        <taxon>Poaceae</taxon>
        <taxon>PACMAD clade</taxon>
        <taxon>Panicoideae</taxon>
        <taxon>Panicodae</taxon>
        <taxon>Paniceae</taxon>
        <taxon>Panicinae</taxon>
        <taxon>Panicum</taxon>
        <taxon>Panicum sect. Hiantes</taxon>
    </lineage>
</organism>
<dbReference type="EMBL" id="CM029048">
    <property type="protein sequence ID" value="KAG2577825.1"/>
    <property type="molecule type" value="Genomic_DNA"/>
</dbReference>
<evidence type="ECO:0000313" key="2">
    <source>
        <dbReference type="EMBL" id="KAG2577825.1"/>
    </source>
</evidence>
<gene>
    <name evidence="2" type="ORF">PVAP13_6NG201512</name>
</gene>
<dbReference type="Proteomes" id="UP000823388">
    <property type="component" value="Chromosome 6N"/>
</dbReference>
<dbReference type="AlphaFoldDB" id="A0A8T0QY17"/>
<feature type="region of interest" description="Disordered" evidence="1">
    <location>
        <begin position="27"/>
        <end position="51"/>
    </location>
</feature>
<feature type="compositionally biased region" description="Basic and acidic residues" evidence="1">
    <location>
        <begin position="29"/>
        <end position="38"/>
    </location>
</feature>
<sequence length="181" mass="18625">MIMAHIWLGGLPAHLSTKSEPRPLAAVYRSEHSHDKPPQRPPSYPQHVNQSAASTRVPLPSKVSSFMPIHCINDMALTGTGISGATRPPVTGAALVGATAGVALVGTAPEVALPCLKFLISFCISCIMASNCAGLASACGTGSGVGLASEGCPLAPERPRPRPCPCPRLRIARGIATTSNN</sequence>
<reference evidence="2" key="1">
    <citation type="submission" date="2020-05" db="EMBL/GenBank/DDBJ databases">
        <title>WGS assembly of Panicum virgatum.</title>
        <authorList>
            <person name="Lovell J.T."/>
            <person name="Jenkins J."/>
            <person name="Shu S."/>
            <person name="Juenger T.E."/>
            <person name="Schmutz J."/>
        </authorList>
    </citation>
    <scope>NUCLEOTIDE SEQUENCE</scope>
    <source>
        <strain evidence="2">AP13</strain>
    </source>
</reference>
<comment type="caution">
    <text evidence="2">The sequence shown here is derived from an EMBL/GenBank/DDBJ whole genome shotgun (WGS) entry which is preliminary data.</text>
</comment>
<keyword evidence="3" id="KW-1185">Reference proteome</keyword>
<protein>
    <submittedName>
        <fullName evidence="2">Uncharacterized protein</fullName>
    </submittedName>
</protein>
<evidence type="ECO:0000313" key="3">
    <source>
        <dbReference type="Proteomes" id="UP000823388"/>
    </source>
</evidence>
<name>A0A8T0QY17_PANVG</name>
<proteinExistence type="predicted"/>